<dbReference type="InterPro" id="IPR045341">
    <property type="entry name" value="DUF6532"/>
</dbReference>
<evidence type="ECO:0000259" key="2">
    <source>
        <dbReference type="Pfam" id="PF20149"/>
    </source>
</evidence>
<dbReference type="Proteomes" id="UP001556367">
    <property type="component" value="Unassembled WGS sequence"/>
</dbReference>
<proteinExistence type="predicted"/>
<evidence type="ECO:0000313" key="4">
    <source>
        <dbReference type="Proteomes" id="UP001556367"/>
    </source>
</evidence>
<evidence type="ECO:0000313" key="3">
    <source>
        <dbReference type="EMBL" id="KAL0945156.1"/>
    </source>
</evidence>
<sequence>MKATRKPPAHNSTLPITPGPGSFARGYTNSAASLDDLEQAKLLQELPHASIPAIMIEFALTTWFPTSTEAVMTATISRIAEERGYNEASRKIQVDPRYARPFLQYPKDRFSQFRTSLKTAAVPLLASAFHFTGRDAETIAGYVTLFRLNDQYIFPNRINESGEIQVDNSQPFRHPIVAATIADGFFKGKNCIGRRMLAQGKLGDAGKEQVTDAILCLTAFGRLQNGHSVPANTFPVTARQTLCHTTWLSDVCKRSKKGTVPSWRGSSDRYSRKPYQFYSIIEYPL</sequence>
<evidence type="ECO:0000256" key="1">
    <source>
        <dbReference type="SAM" id="MobiDB-lite"/>
    </source>
</evidence>
<reference evidence="4" key="1">
    <citation type="submission" date="2024-06" db="EMBL/GenBank/DDBJ databases">
        <title>Multi-omics analyses provide insights into the biosynthesis of the anticancer antibiotic pleurotin in Hohenbuehelia grisea.</title>
        <authorList>
            <person name="Weaver J.A."/>
            <person name="Alberti F."/>
        </authorList>
    </citation>
    <scope>NUCLEOTIDE SEQUENCE [LARGE SCALE GENOMIC DNA]</scope>
    <source>
        <strain evidence="4">T-177</strain>
    </source>
</reference>
<dbReference type="EMBL" id="JASNQZ010000019">
    <property type="protein sequence ID" value="KAL0945156.1"/>
    <property type="molecule type" value="Genomic_DNA"/>
</dbReference>
<comment type="caution">
    <text evidence="3">The sequence shown here is derived from an EMBL/GenBank/DDBJ whole genome shotgun (WGS) entry which is preliminary data.</text>
</comment>
<organism evidence="3 4">
    <name type="scientific">Hohenbuehelia grisea</name>
    <dbReference type="NCBI Taxonomy" id="104357"/>
    <lineage>
        <taxon>Eukaryota</taxon>
        <taxon>Fungi</taxon>
        <taxon>Dikarya</taxon>
        <taxon>Basidiomycota</taxon>
        <taxon>Agaricomycotina</taxon>
        <taxon>Agaricomycetes</taxon>
        <taxon>Agaricomycetidae</taxon>
        <taxon>Agaricales</taxon>
        <taxon>Pleurotineae</taxon>
        <taxon>Pleurotaceae</taxon>
        <taxon>Hohenbuehelia</taxon>
    </lineage>
</organism>
<keyword evidence="4" id="KW-1185">Reference proteome</keyword>
<name>A0ABR3IPD5_9AGAR</name>
<feature type="domain" description="DUF6532" evidence="2">
    <location>
        <begin position="57"/>
        <end position="217"/>
    </location>
</feature>
<feature type="region of interest" description="Disordered" evidence="1">
    <location>
        <begin position="1"/>
        <end position="21"/>
    </location>
</feature>
<dbReference type="Pfam" id="PF20149">
    <property type="entry name" value="DUF6532"/>
    <property type="match status" value="1"/>
</dbReference>
<accession>A0ABR3IPD5</accession>
<protein>
    <recommendedName>
        <fullName evidence="2">DUF6532 domain-containing protein</fullName>
    </recommendedName>
</protein>
<gene>
    <name evidence="3" type="ORF">HGRIS_004308</name>
</gene>